<accession>A0A1G6A3C5</accession>
<dbReference type="STRING" id="665467.SAMN02982931_00124"/>
<dbReference type="InterPro" id="IPR003646">
    <property type="entry name" value="SH3-like_bac-type"/>
</dbReference>
<dbReference type="RefSeq" id="WP_175478222.1">
    <property type="nucleotide sequence ID" value="NZ_FMXQ01000001.1"/>
</dbReference>
<proteinExistence type="predicted"/>
<evidence type="ECO:0000313" key="3">
    <source>
        <dbReference type="EMBL" id="SDB02934.1"/>
    </source>
</evidence>
<dbReference type="Pfam" id="PF08239">
    <property type="entry name" value="SH3_3"/>
    <property type="match status" value="1"/>
</dbReference>
<keyword evidence="4" id="KW-1185">Reference proteome</keyword>
<gene>
    <name evidence="3" type="ORF">SAMN02982931_00124</name>
</gene>
<feature type="domain" description="SH3b" evidence="2">
    <location>
        <begin position="24"/>
        <end position="88"/>
    </location>
</feature>
<dbReference type="PROSITE" id="PS51781">
    <property type="entry name" value="SH3B"/>
    <property type="match status" value="1"/>
</dbReference>
<dbReference type="AlphaFoldDB" id="A0A1G6A3C5"/>
<organism evidence="3 4">
    <name type="scientific">Bauldia litoralis</name>
    <dbReference type="NCBI Taxonomy" id="665467"/>
    <lineage>
        <taxon>Bacteria</taxon>
        <taxon>Pseudomonadati</taxon>
        <taxon>Pseudomonadota</taxon>
        <taxon>Alphaproteobacteria</taxon>
        <taxon>Hyphomicrobiales</taxon>
        <taxon>Kaistiaceae</taxon>
        <taxon>Bauldia</taxon>
    </lineage>
</organism>
<dbReference type="Proteomes" id="UP000199071">
    <property type="component" value="Unassembled WGS sequence"/>
</dbReference>
<dbReference type="Pfam" id="PF06823">
    <property type="entry name" value="DUF1236"/>
    <property type="match status" value="1"/>
</dbReference>
<protein>
    <submittedName>
        <fullName evidence="3">SH3 domain-containing protein</fullName>
    </submittedName>
</protein>
<feature type="signal peptide" evidence="1">
    <location>
        <begin position="1"/>
        <end position="25"/>
    </location>
</feature>
<reference evidence="3 4" key="1">
    <citation type="submission" date="2016-10" db="EMBL/GenBank/DDBJ databases">
        <authorList>
            <person name="de Groot N.N."/>
        </authorList>
    </citation>
    <scope>NUCLEOTIDE SEQUENCE [LARGE SCALE GENOMIC DNA]</scope>
    <source>
        <strain evidence="3 4">ATCC 35022</strain>
    </source>
</reference>
<sequence>MKYARTLAVATAVAATLAGSQAAFAFAAFSNANLNLRSGPSTHYPIIATTNHKDPLNVTGCLEDVTWCVVQWGGTEGWAAAAYIDVDETDGVKTLPLAKNDFGIPVVTFTAVDAVVPTFVGTVEPVNAYVEAISPPTAVTAYVSEQTVDTVHVTGEVVVGAVLPEKVPLYAIPQSKYTFARVNGQNVVVDNSSRQVLYVHQ</sequence>
<feature type="chain" id="PRO_5011579834" evidence="1">
    <location>
        <begin position="26"/>
        <end position="201"/>
    </location>
</feature>
<evidence type="ECO:0000256" key="1">
    <source>
        <dbReference type="SAM" id="SignalP"/>
    </source>
</evidence>
<dbReference type="InterPro" id="IPR009642">
    <property type="entry name" value="DUF1236"/>
</dbReference>
<dbReference type="SMART" id="SM00287">
    <property type="entry name" value="SH3b"/>
    <property type="match status" value="1"/>
</dbReference>
<evidence type="ECO:0000313" key="4">
    <source>
        <dbReference type="Proteomes" id="UP000199071"/>
    </source>
</evidence>
<dbReference type="EMBL" id="FMXQ01000001">
    <property type="protein sequence ID" value="SDB02934.1"/>
    <property type="molecule type" value="Genomic_DNA"/>
</dbReference>
<dbReference type="Gene3D" id="2.30.30.40">
    <property type="entry name" value="SH3 Domains"/>
    <property type="match status" value="1"/>
</dbReference>
<keyword evidence="1" id="KW-0732">Signal</keyword>
<evidence type="ECO:0000259" key="2">
    <source>
        <dbReference type="PROSITE" id="PS51781"/>
    </source>
</evidence>
<name>A0A1G6A3C5_9HYPH</name>